<name>A0A942TDG8_9BACI</name>
<proteinExistence type="predicted"/>
<protein>
    <submittedName>
        <fullName evidence="1">Uncharacterized protein</fullName>
    </submittedName>
</protein>
<dbReference type="RefSeq" id="WP_213123944.1">
    <property type="nucleotide sequence ID" value="NZ_JAGYPG010000001.1"/>
</dbReference>
<dbReference type="Proteomes" id="UP000681414">
    <property type="component" value="Unassembled WGS sequence"/>
</dbReference>
<evidence type="ECO:0000313" key="1">
    <source>
        <dbReference type="EMBL" id="MBS4194788.1"/>
    </source>
</evidence>
<reference evidence="1 2" key="1">
    <citation type="submission" date="2021-05" db="EMBL/GenBank/DDBJ databases">
        <title>Novel Bacillus species.</title>
        <authorList>
            <person name="Liu G."/>
        </authorList>
    </citation>
    <scope>NUCLEOTIDE SEQUENCE [LARGE SCALE GENOMIC DNA]</scope>
    <source>
        <strain evidence="2">FJAT-49780</strain>
    </source>
</reference>
<organism evidence="1 2">
    <name type="scientific">Lederbergia citri</name>
    <dbReference type="NCBI Taxonomy" id="2833580"/>
    <lineage>
        <taxon>Bacteria</taxon>
        <taxon>Bacillati</taxon>
        <taxon>Bacillota</taxon>
        <taxon>Bacilli</taxon>
        <taxon>Bacillales</taxon>
        <taxon>Bacillaceae</taxon>
        <taxon>Lederbergia</taxon>
    </lineage>
</organism>
<evidence type="ECO:0000313" key="2">
    <source>
        <dbReference type="Proteomes" id="UP000681414"/>
    </source>
</evidence>
<keyword evidence="2" id="KW-1185">Reference proteome</keyword>
<gene>
    <name evidence="1" type="ORF">KHA97_06820</name>
</gene>
<dbReference type="AlphaFoldDB" id="A0A942TDG8"/>
<accession>A0A942TDG8</accession>
<sequence length="52" mass="5755">MKRSILARTKAKASVQRRTGPQDVAALVDVPFSASDEIKETRCNSEPMLTYS</sequence>
<comment type="caution">
    <text evidence="1">The sequence shown here is derived from an EMBL/GenBank/DDBJ whole genome shotgun (WGS) entry which is preliminary data.</text>
</comment>
<dbReference type="EMBL" id="JAGYPG010000001">
    <property type="protein sequence ID" value="MBS4194788.1"/>
    <property type="molecule type" value="Genomic_DNA"/>
</dbReference>